<evidence type="ECO:0000313" key="4">
    <source>
        <dbReference type="Proteomes" id="UP000184212"/>
    </source>
</evidence>
<evidence type="ECO:0000313" key="3">
    <source>
        <dbReference type="EMBL" id="SHH72010.1"/>
    </source>
</evidence>
<dbReference type="RefSeq" id="WP_073139747.1">
    <property type="nucleotide sequence ID" value="NZ_FQWQ01000004.1"/>
</dbReference>
<dbReference type="PANTHER" id="PTHR11487:SF0">
    <property type="entry name" value="S-ACYL FATTY ACID SYNTHASE THIOESTERASE, MEDIUM CHAIN"/>
    <property type="match status" value="1"/>
</dbReference>
<dbReference type="AlphaFoldDB" id="A0A1M5V9W0"/>
<name>A0A1M5V9W0_9BACT</name>
<dbReference type="GO" id="GO:0008610">
    <property type="term" value="P:lipid biosynthetic process"/>
    <property type="evidence" value="ECO:0007669"/>
    <property type="project" value="TreeGrafter"/>
</dbReference>
<dbReference type="STRING" id="947013.SAMN04488109_4948"/>
<keyword evidence="4" id="KW-1185">Reference proteome</keyword>
<dbReference type="InterPro" id="IPR012223">
    <property type="entry name" value="TEII"/>
</dbReference>
<reference evidence="3 4" key="1">
    <citation type="submission" date="2016-11" db="EMBL/GenBank/DDBJ databases">
        <authorList>
            <person name="Jaros S."/>
            <person name="Januszkiewicz K."/>
            <person name="Wedrychowicz H."/>
        </authorList>
    </citation>
    <scope>NUCLEOTIDE SEQUENCE [LARGE SCALE GENOMIC DNA]</scope>
    <source>
        <strain evidence="3 4">DSM 24574</strain>
    </source>
</reference>
<gene>
    <name evidence="3" type="ORF">SAMN04488109_4948</name>
</gene>
<organism evidence="3 4">
    <name type="scientific">Chryseolinea serpens</name>
    <dbReference type="NCBI Taxonomy" id="947013"/>
    <lineage>
        <taxon>Bacteria</taxon>
        <taxon>Pseudomonadati</taxon>
        <taxon>Bacteroidota</taxon>
        <taxon>Cytophagia</taxon>
        <taxon>Cytophagales</taxon>
        <taxon>Fulvivirgaceae</taxon>
        <taxon>Chryseolinea</taxon>
    </lineage>
</organism>
<dbReference type="PANTHER" id="PTHR11487">
    <property type="entry name" value="THIOESTERASE"/>
    <property type="match status" value="1"/>
</dbReference>
<proteinExistence type="inferred from homology"/>
<comment type="similarity">
    <text evidence="1">Belongs to the thioesterase family.</text>
</comment>
<protein>
    <submittedName>
        <fullName evidence="3">Surfactin synthase thioesterase subunit</fullName>
    </submittedName>
</protein>
<dbReference type="Proteomes" id="UP000184212">
    <property type="component" value="Unassembled WGS sequence"/>
</dbReference>
<dbReference type="InterPro" id="IPR001031">
    <property type="entry name" value="Thioesterase"/>
</dbReference>
<accession>A0A1M5V9W0</accession>
<dbReference type="Gene3D" id="3.40.50.1820">
    <property type="entry name" value="alpha/beta hydrolase"/>
    <property type="match status" value="1"/>
</dbReference>
<evidence type="ECO:0000256" key="1">
    <source>
        <dbReference type="ARBA" id="ARBA00007169"/>
    </source>
</evidence>
<dbReference type="Pfam" id="PF00975">
    <property type="entry name" value="Thioesterase"/>
    <property type="match status" value="1"/>
</dbReference>
<feature type="domain" description="Thioesterase" evidence="2">
    <location>
        <begin position="5"/>
        <end position="228"/>
    </location>
</feature>
<sequence length="251" mass="28841">MSRKKLFCFPYAGGSAMIYHRWQAAAGNIELIPVELAGRGRRINEPLYKDVHALVADMYRCVTAQVQDDEFAFFGHSMGSMIAYELTLALRRNGERLPIHNFFSGRAAPHMPCEQSNLHLLPDDAFKEALLQLGGTPAQFFEYPELMETFYPLLRNDFMLAQTAFSERPIEALDTDITVFFGSDEDFSDEAMMGWRKHTDKCCSLHVLRGDHFFLHHQMPRMLHIIRQTLQQTQMDFEPALTAYPDVSVVR</sequence>
<evidence type="ECO:0000259" key="2">
    <source>
        <dbReference type="Pfam" id="PF00975"/>
    </source>
</evidence>
<dbReference type="SUPFAM" id="SSF53474">
    <property type="entry name" value="alpha/beta-Hydrolases"/>
    <property type="match status" value="1"/>
</dbReference>
<dbReference type="InterPro" id="IPR029058">
    <property type="entry name" value="AB_hydrolase_fold"/>
</dbReference>
<dbReference type="EMBL" id="FQWQ01000004">
    <property type="protein sequence ID" value="SHH72010.1"/>
    <property type="molecule type" value="Genomic_DNA"/>
</dbReference>